<evidence type="ECO:0008006" key="3">
    <source>
        <dbReference type="Google" id="ProtNLM"/>
    </source>
</evidence>
<proteinExistence type="predicted"/>
<organism evidence="1 2">
    <name type="scientific">Paenibacillus chungangensis</name>
    <dbReference type="NCBI Taxonomy" id="696535"/>
    <lineage>
        <taxon>Bacteria</taxon>
        <taxon>Bacillati</taxon>
        <taxon>Bacillota</taxon>
        <taxon>Bacilli</taxon>
        <taxon>Bacillales</taxon>
        <taxon>Paenibacillaceae</taxon>
        <taxon>Paenibacillus</taxon>
    </lineage>
</organism>
<reference evidence="2" key="1">
    <citation type="journal article" date="2019" name="Int. J. Syst. Evol. Microbiol.">
        <title>The Global Catalogue of Microorganisms (GCM) 10K type strain sequencing project: providing services to taxonomists for standard genome sequencing and annotation.</title>
        <authorList>
            <consortium name="The Broad Institute Genomics Platform"/>
            <consortium name="The Broad Institute Genome Sequencing Center for Infectious Disease"/>
            <person name="Wu L."/>
            <person name="Ma J."/>
        </authorList>
    </citation>
    <scope>NUCLEOTIDE SEQUENCE [LARGE SCALE GENOMIC DNA]</scope>
    <source>
        <strain evidence="2">CCUG 59129</strain>
    </source>
</reference>
<sequence>MAAGRYHLSIIIFIDEESEYWNTANFQDNFDQERGMQYMTIGAGQSRLLNPKLKADINRPKDKDLSIKTDMIKLGEQEDDQELIYFVELFDNFIENSKLKPIDYDLFPRSGGSGYNSNSFVTGFLQAAGYKIEKPDRILPGFGKPVQVEYFSEPEEPEEQEKPWWKIW</sequence>
<dbReference type="RefSeq" id="WP_377563074.1">
    <property type="nucleotide sequence ID" value="NZ_JBHTJZ010000007.1"/>
</dbReference>
<name>A0ABW3HNW3_9BACL</name>
<dbReference type="EMBL" id="JBHTJZ010000007">
    <property type="protein sequence ID" value="MFD0959134.1"/>
    <property type="molecule type" value="Genomic_DNA"/>
</dbReference>
<keyword evidence="2" id="KW-1185">Reference proteome</keyword>
<accession>A0ABW3HNW3</accession>
<evidence type="ECO:0000313" key="2">
    <source>
        <dbReference type="Proteomes" id="UP001596989"/>
    </source>
</evidence>
<dbReference type="Proteomes" id="UP001596989">
    <property type="component" value="Unassembled WGS sequence"/>
</dbReference>
<gene>
    <name evidence="1" type="ORF">ACFQ2I_07010</name>
</gene>
<comment type="caution">
    <text evidence="1">The sequence shown here is derived from an EMBL/GenBank/DDBJ whole genome shotgun (WGS) entry which is preliminary data.</text>
</comment>
<evidence type="ECO:0000313" key="1">
    <source>
        <dbReference type="EMBL" id="MFD0959134.1"/>
    </source>
</evidence>
<protein>
    <recommendedName>
        <fullName evidence="3">DUF4365 domain-containing protein</fullName>
    </recommendedName>
</protein>